<evidence type="ECO:0000313" key="3">
    <source>
        <dbReference type="Proteomes" id="UP000799440"/>
    </source>
</evidence>
<accession>A0A6A6VLV5</accession>
<feature type="domain" description="Aminoglycoside phosphotransferase" evidence="1">
    <location>
        <begin position="71"/>
        <end position="319"/>
    </location>
</feature>
<dbReference type="InterPro" id="IPR011009">
    <property type="entry name" value="Kinase-like_dom_sf"/>
</dbReference>
<dbReference type="InterPro" id="IPR051678">
    <property type="entry name" value="AGP_Transferase"/>
</dbReference>
<dbReference type="Gene3D" id="3.90.1200.10">
    <property type="match status" value="1"/>
</dbReference>
<evidence type="ECO:0000259" key="1">
    <source>
        <dbReference type="Pfam" id="PF01636"/>
    </source>
</evidence>
<dbReference type="PANTHER" id="PTHR21310:SF37">
    <property type="entry name" value="AMINOGLYCOSIDE PHOSPHOTRANSFERASE DOMAIN-CONTAINING PROTEIN"/>
    <property type="match status" value="1"/>
</dbReference>
<reference evidence="2" key="1">
    <citation type="journal article" date="2020" name="Stud. Mycol.">
        <title>101 Dothideomycetes genomes: a test case for predicting lifestyles and emergence of pathogens.</title>
        <authorList>
            <person name="Haridas S."/>
            <person name="Albert R."/>
            <person name="Binder M."/>
            <person name="Bloem J."/>
            <person name="Labutti K."/>
            <person name="Salamov A."/>
            <person name="Andreopoulos B."/>
            <person name="Baker S."/>
            <person name="Barry K."/>
            <person name="Bills G."/>
            <person name="Bluhm B."/>
            <person name="Cannon C."/>
            <person name="Castanera R."/>
            <person name="Culley D."/>
            <person name="Daum C."/>
            <person name="Ezra D."/>
            <person name="Gonzalez J."/>
            <person name="Henrissat B."/>
            <person name="Kuo A."/>
            <person name="Liang C."/>
            <person name="Lipzen A."/>
            <person name="Lutzoni F."/>
            <person name="Magnuson J."/>
            <person name="Mondo S."/>
            <person name="Nolan M."/>
            <person name="Ohm R."/>
            <person name="Pangilinan J."/>
            <person name="Park H.-J."/>
            <person name="Ramirez L."/>
            <person name="Alfaro M."/>
            <person name="Sun H."/>
            <person name="Tritt A."/>
            <person name="Yoshinaga Y."/>
            <person name="Zwiers L.-H."/>
            <person name="Turgeon B."/>
            <person name="Goodwin S."/>
            <person name="Spatafora J."/>
            <person name="Crous P."/>
            <person name="Grigoriev I."/>
        </authorList>
    </citation>
    <scope>NUCLEOTIDE SEQUENCE</scope>
    <source>
        <strain evidence="2">CBS 119925</strain>
    </source>
</reference>
<dbReference type="AlphaFoldDB" id="A0A6A6VLV5"/>
<gene>
    <name evidence="2" type="ORF">M011DRAFT_119305</name>
</gene>
<name>A0A6A6VLV5_9PLEO</name>
<protein>
    <recommendedName>
        <fullName evidence="1">Aminoglycoside phosphotransferase domain-containing protein</fullName>
    </recommendedName>
</protein>
<dbReference type="InterPro" id="IPR002575">
    <property type="entry name" value="Aminoglycoside_PTrfase"/>
</dbReference>
<organism evidence="2 3">
    <name type="scientific">Sporormia fimetaria CBS 119925</name>
    <dbReference type="NCBI Taxonomy" id="1340428"/>
    <lineage>
        <taxon>Eukaryota</taxon>
        <taxon>Fungi</taxon>
        <taxon>Dikarya</taxon>
        <taxon>Ascomycota</taxon>
        <taxon>Pezizomycotina</taxon>
        <taxon>Dothideomycetes</taxon>
        <taxon>Pleosporomycetidae</taxon>
        <taxon>Pleosporales</taxon>
        <taxon>Sporormiaceae</taxon>
        <taxon>Sporormia</taxon>
    </lineage>
</organism>
<evidence type="ECO:0000313" key="2">
    <source>
        <dbReference type="EMBL" id="KAF2751578.1"/>
    </source>
</evidence>
<dbReference type="EMBL" id="MU006562">
    <property type="protein sequence ID" value="KAF2751578.1"/>
    <property type="molecule type" value="Genomic_DNA"/>
</dbReference>
<dbReference type="PANTHER" id="PTHR21310">
    <property type="entry name" value="AMINOGLYCOSIDE PHOSPHOTRANSFERASE-RELATED-RELATED"/>
    <property type="match status" value="1"/>
</dbReference>
<dbReference type="SUPFAM" id="SSF56112">
    <property type="entry name" value="Protein kinase-like (PK-like)"/>
    <property type="match status" value="1"/>
</dbReference>
<dbReference type="Gene3D" id="3.30.200.20">
    <property type="entry name" value="Phosphorylase Kinase, domain 1"/>
    <property type="match status" value="1"/>
</dbReference>
<dbReference type="OrthoDB" id="5412996at2759"/>
<sequence length="451" mass="52807">MTVFDELAETDDDDLFREWVSSAIDAKQEIVSFVASKRAGNAKAEFDSYLKGSFNLCFVIKFSDGGPKSLIRFPKPGHTAVDIREEKVRNEVHVLQFLQEKTAMPVPRVTSWGTIDESPQRLGPFMIMDPVEGTLLSRVLQKLTENISDEVVLADDIDDAKLDFVYEQLAGYHLQLSSLNFDAIGAISKDPKKGQWNVRDRPLLYNVNELVTVVSAYHRSNIPTAPFHSTKEFVDCLANEHMIHFETQRNLANTHYDARRRFIARTRFKQLVSQYTSPDDDTGPFKLYCDDLQPTNMLVDPATMRITAVLDWEFTNSMPAQFTYDPPWWLLLLGPDMWLERYSIEEFEKRYVPRMEQFLRAMERVEERMPDGNDGKRLSVRMRESWEFRQFWYDYGIRKSFDVDAVFWSALKRDGDEDLDEEMEKKAHRMVEMKMEQLTEYDEDRRIRFNP</sequence>
<proteinExistence type="predicted"/>
<dbReference type="Pfam" id="PF01636">
    <property type="entry name" value="APH"/>
    <property type="match status" value="1"/>
</dbReference>
<dbReference type="Proteomes" id="UP000799440">
    <property type="component" value="Unassembled WGS sequence"/>
</dbReference>
<keyword evidence="3" id="KW-1185">Reference proteome</keyword>